<reference evidence="2 3" key="1">
    <citation type="journal article" date="2011" name="Stand. Genomic Sci.">
        <title>Complete genome sequence of Rhodospirillum rubrum type strain (S1).</title>
        <authorList>
            <person name="Munk A.C."/>
            <person name="Copeland A."/>
            <person name="Lucas S."/>
            <person name="Lapidus A."/>
            <person name="Del Rio T.G."/>
            <person name="Barry K."/>
            <person name="Detter J.C."/>
            <person name="Hammon N."/>
            <person name="Israni S."/>
            <person name="Pitluck S."/>
            <person name="Brettin T."/>
            <person name="Bruce D."/>
            <person name="Han C."/>
            <person name="Tapia R."/>
            <person name="Gilna P."/>
            <person name="Schmutz J."/>
            <person name="Larimer F."/>
            <person name="Land M."/>
            <person name="Kyrpides N.C."/>
            <person name="Mavromatis K."/>
            <person name="Richardson P."/>
            <person name="Rohde M."/>
            <person name="Goker M."/>
            <person name="Klenk H.P."/>
            <person name="Zhang Y."/>
            <person name="Roberts G.P."/>
            <person name="Reslewic S."/>
            <person name="Schwartz D.C."/>
        </authorList>
    </citation>
    <scope>NUCLEOTIDE SEQUENCE [LARGE SCALE GENOMIC DNA]</scope>
    <source>
        <strain evidence="3">ATCC 11170 / ATH 1.1.1 / DSM 467 / LMG 4362 / NCIMB 8255 / S1</strain>
    </source>
</reference>
<dbReference type="EnsemblBacteria" id="ABC22857">
    <property type="protein sequence ID" value="ABC22857"/>
    <property type="gene ID" value="Rru_A2057"/>
</dbReference>
<feature type="domain" description="Molybdopterin-guanine dinucleotide biosynthesis protein B (MobB)" evidence="1">
    <location>
        <begin position="4"/>
        <end position="136"/>
    </location>
</feature>
<proteinExistence type="predicted"/>
<dbReference type="PANTHER" id="PTHR40072">
    <property type="entry name" value="MOLYBDOPTERIN-GUANINE DINUCLEOTIDE BIOSYNTHESIS ADAPTER PROTEIN-RELATED"/>
    <property type="match status" value="1"/>
</dbReference>
<dbReference type="PATRIC" id="fig|269796.9.peg.2146"/>
<dbReference type="GO" id="GO:0006777">
    <property type="term" value="P:Mo-molybdopterin cofactor biosynthetic process"/>
    <property type="evidence" value="ECO:0007669"/>
    <property type="project" value="InterPro"/>
</dbReference>
<name>Q2RSN8_RHORT</name>
<dbReference type="CDD" id="cd03116">
    <property type="entry name" value="MobB"/>
    <property type="match status" value="1"/>
</dbReference>
<gene>
    <name evidence="2" type="ordered locus">Rru_A2057</name>
</gene>
<dbReference type="Proteomes" id="UP000001929">
    <property type="component" value="Chromosome"/>
</dbReference>
<dbReference type="InterPro" id="IPR004435">
    <property type="entry name" value="MobB_dom"/>
</dbReference>
<dbReference type="InterPro" id="IPR027417">
    <property type="entry name" value="P-loop_NTPase"/>
</dbReference>
<evidence type="ECO:0000313" key="2">
    <source>
        <dbReference type="EMBL" id="ABC22857.1"/>
    </source>
</evidence>
<dbReference type="PhylomeDB" id="Q2RSN8"/>
<evidence type="ECO:0000313" key="3">
    <source>
        <dbReference type="Proteomes" id="UP000001929"/>
    </source>
</evidence>
<dbReference type="eggNOG" id="COG1763">
    <property type="taxonomic scope" value="Bacteria"/>
</dbReference>
<dbReference type="STRING" id="269796.Rru_A2057"/>
<dbReference type="AlphaFoldDB" id="Q2RSN8"/>
<dbReference type="NCBIfam" id="TIGR00176">
    <property type="entry name" value="mobB"/>
    <property type="match status" value="1"/>
</dbReference>
<dbReference type="GO" id="GO:0005525">
    <property type="term" value="F:GTP binding"/>
    <property type="evidence" value="ECO:0007669"/>
    <property type="project" value="InterPro"/>
</dbReference>
<dbReference type="EMBL" id="CP000230">
    <property type="protein sequence ID" value="ABC22857.1"/>
    <property type="molecule type" value="Genomic_DNA"/>
</dbReference>
<organism evidence="2 3">
    <name type="scientific">Rhodospirillum rubrum (strain ATCC 11170 / ATH 1.1.1 / DSM 467 / LMG 4362 / NCIMB 8255 / S1)</name>
    <dbReference type="NCBI Taxonomy" id="269796"/>
    <lineage>
        <taxon>Bacteria</taxon>
        <taxon>Pseudomonadati</taxon>
        <taxon>Pseudomonadota</taxon>
        <taxon>Alphaproteobacteria</taxon>
        <taxon>Rhodospirillales</taxon>
        <taxon>Rhodospirillaceae</taxon>
        <taxon>Rhodospirillum</taxon>
    </lineage>
</organism>
<keyword evidence="3" id="KW-1185">Reference proteome</keyword>
<protein>
    <submittedName>
        <fullName evidence="2">Molybdopterin-guanine dinucleotide biosynthesis MobB region</fullName>
    </submittedName>
</protein>
<dbReference type="HOGENOM" id="CLU_068199_2_1_5"/>
<dbReference type="Gene3D" id="3.40.50.300">
    <property type="entry name" value="P-loop containing nucleotide triphosphate hydrolases"/>
    <property type="match status" value="1"/>
</dbReference>
<dbReference type="InterPro" id="IPR052539">
    <property type="entry name" value="MGD_biosynthesis_adapter"/>
</dbReference>
<sequence length="172" mass="18584">MKLFGLTGKSNSGKTTLLIALIPLLQARGLRVSTVKHGHHVAQLDTPGKDSDRHREAGAFETIFSTVNGYSITHGRAEDEDEPTLESLVARLAPVDLVLVEGFKREAIPRLEVFRPAVGKPALYPEDDTILAVASDVAHGPGWPATAPPLWLALNDPPAIAAFIHRTLFDRA</sequence>
<dbReference type="RefSeq" id="WP_011389810.1">
    <property type="nucleotide sequence ID" value="NC_007643.1"/>
</dbReference>
<accession>Q2RSN8</accession>
<dbReference type="KEGG" id="rru:Rru_A2057"/>
<dbReference type="PANTHER" id="PTHR40072:SF1">
    <property type="entry name" value="MOLYBDOPTERIN-GUANINE DINUCLEOTIDE BIOSYNTHESIS ADAPTER PROTEIN"/>
    <property type="match status" value="1"/>
</dbReference>
<evidence type="ECO:0000259" key="1">
    <source>
        <dbReference type="Pfam" id="PF03205"/>
    </source>
</evidence>
<dbReference type="SUPFAM" id="SSF52540">
    <property type="entry name" value="P-loop containing nucleoside triphosphate hydrolases"/>
    <property type="match status" value="1"/>
</dbReference>
<dbReference type="Pfam" id="PF03205">
    <property type="entry name" value="MobB"/>
    <property type="match status" value="1"/>
</dbReference>